<dbReference type="InterPro" id="IPR000182">
    <property type="entry name" value="GNAT_dom"/>
</dbReference>
<evidence type="ECO:0000313" key="4">
    <source>
        <dbReference type="EMBL" id="BCQ34212.1"/>
    </source>
</evidence>
<dbReference type="CDD" id="cd04301">
    <property type="entry name" value="NAT_SF"/>
    <property type="match status" value="1"/>
</dbReference>
<dbReference type="PROSITE" id="PS51186">
    <property type="entry name" value="GNAT"/>
    <property type="match status" value="1"/>
</dbReference>
<evidence type="ECO:0000256" key="2">
    <source>
        <dbReference type="ARBA" id="ARBA00023315"/>
    </source>
</evidence>
<evidence type="ECO:0000313" key="5">
    <source>
        <dbReference type="Proteomes" id="UP000677515"/>
    </source>
</evidence>
<dbReference type="SUPFAM" id="SSF55729">
    <property type="entry name" value="Acyl-CoA N-acyltransferases (Nat)"/>
    <property type="match status" value="1"/>
</dbReference>
<sequence length="172" mass="19823">MMPIFTLRQQPERRHEIARLLHSEWSELANWSSLATISQRLDERNQHDSGSFTLIACDTDGTLAGTASVIEYELDDRPERRYWLGEVFTPKEWRGKGIGSSLVNACIDRARAQQIDALWLYTPDQQALYRRLGWQDVEQRWISEEWVTVMVLGLSAVIDDPSSDKMLNRVGS</sequence>
<evidence type="ECO:0000259" key="3">
    <source>
        <dbReference type="PROSITE" id="PS51186"/>
    </source>
</evidence>
<keyword evidence="5" id="KW-1185">Reference proteome</keyword>
<dbReference type="InterPro" id="IPR016181">
    <property type="entry name" value="Acyl_CoA_acyltransferase"/>
</dbReference>
<keyword evidence="1" id="KW-0808">Transferase</keyword>
<gene>
    <name evidence="4" type="ORF">ERHA53_15550</name>
</gene>
<accession>A0ABN6DHZ3</accession>
<dbReference type="EMBL" id="AP024329">
    <property type="protein sequence ID" value="BCQ34212.1"/>
    <property type="molecule type" value="Genomic_DNA"/>
</dbReference>
<protein>
    <submittedName>
        <fullName evidence="4">N-acetyltransferase</fullName>
    </submittedName>
</protein>
<proteinExistence type="predicted"/>
<feature type="domain" description="N-acetyltransferase" evidence="3">
    <location>
        <begin position="2"/>
        <end position="155"/>
    </location>
</feature>
<keyword evidence="2" id="KW-0012">Acyltransferase</keyword>
<evidence type="ECO:0000256" key="1">
    <source>
        <dbReference type="ARBA" id="ARBA00022679"/>
    </source>
</evidence>
<dbReference type="PANTHER" id="PTHR43877">
    <property type="entry name" value="AMINOALKYLPHOSPHONATE N-ACETYLTRANSFERASE-RELATED-RELATED"/>
    <property type="match status" value="1"/>
</dbReference>
<organism evidence="4 5">
    <name type="scientific">Erwinia rhapontici</name>
    <name type="common">Pectobacterium rhapontici</name>
    <dbReference type="NCBI Taxonomy" id="55212"/>
    <lineage>
        <taxon>Bacteria</taxon>
        <taxon>Pseudomonadati</taxon>
        <taxon>Pseudomonadota</taxon>
        <taxon>Gammaproteobacteria</taxon>
        <taxon>Enterobacterales</taxon>
        <taxon>Erwiniaceae</taxon>
        <taxon>Erwinia</taxon>
    </lineage>
</organism>
<name>A0ABN6DHZ3_ERWRD</name>
<dbReference type="Proteomes" id="UP000677515">
    <property type="component" value="Chromosome"/>
</dbReference>
<dbReference type="RefSeq" id="WP_342345411.1">
    <property type="nucleotide sequence ID" value="NZ_AP024329.1"/>
</dbReference>
<dbReference type="Pfam" id="PF00583">
    <property type="entry name" value="Acetyltransf_1"/>
    <property type="match status" value="1"/>
</dbReference>
<dbReference type="Gene3D" id="3.40.630.30">
    <property type="match status" value="1"/>
</dbReference>
<dbReference type="InterPro" id="IPR050832">
    <property type="entry name" value="Bact_Acetyltransf"/>
</dbReference>
<reference evidence="4 5" key="1">
    <citation type="submission" date="2021-01" db="EMBL/GenBank/DDBJ databases">
        <title>Complete genome sequence of Erwinia rhapontici MAFF 311153.</title>
        <authorList>
            <person name="Morohoshi T."/>
            <person name="Someya N."/>
        </authorList>
    </citation>
    <scope>NUCLEOTIDE SEQUENCE [LARGE SCALE GENOMIC DNA]</scope>
    <source>
        <strain evidence="4 5">MAFF 311153</strain>
    </source>
</reference>